<accession>A0A1H1IA32</accession>
<protein>
    <recommendedName>
        <fullName evidence="4">Lipoprotein</fullName>
    </recommendedName>
</protein>
<evidence type="ECO:0008006" key="4">
    <source>
        <dbReference type="Google" id="ProtNLM"/>
    </source>
</evidence>
<evidence type="ECO:0000256" key="1">
    <source>
        <dbReference type="SAM" id="Phobius"/>
    </source>
</evidence>
<organism evidence="2 3">
    <name type="scientific">Paraburkholderia fungorum</name>
    <dbReference type="NCBI Taxonomy" id="134537"/>
    <lineage>
        <taxon>Bacteria</taxon>
        <taxon>Pseudomonadati</taxon>
        <taxon>Pseudomonadota</taxon>
        <taxon>Betaproteobacteria</taxon>
        <taxon>Burkholderiales</taxon>
        <taxon>Burkholderiaceae</taxon>
        <taxon>Paraburkholderia</taxon>
    </lineage>
</organism>
<dbReference type="EMBL" id="FNKP01000002">
    <property type="protein sequence ID" value="SDR34574.1"/>
    <property type="molecule type" value="Genomic_DNA"/>
</dbReference>
<keyword evidence="1" id="KW-0812">Transmembrane</keyword>
<evidence type="ECO:0000313" key="2">
    <source>
        <dbReference type="EMBL" id="SDR34574.1"/>
    </source>
</evidence>
<sequence>MILDSRPRTAMRNRGRHFLLAITLVCVGSLQGCATSLETLGLGAGIGVAGAVGLLTCAISCR</sequence>
<keyword evidence="1" id="KW-0472">Membrane</keyword>
<keyword evidence="1" id="KW-1133">Transmembrane helix</keyword>
<dbReference type="AlphaFoldDB" id="A0A1H1IA32"/>
<name>A0A1H1IA32_9BURK</name>
<reference evidence="3" key="1">
    <citation type="submission" date="2016-10" db="EMBL/GenBank/DDBJ databases">
        <authorList>
            <person name="Varghese N."/>
        </authorList>
    </citation>
    <scope>NUCLEOTIDE SEQUENCE [LARGE SCALE GENOMIC DNA]</scope>
    <source>
        <strain evidence="3">GAS106B</strain>
    </source>
</reference>
<evidence type="ECO:0000313" key="3">
    <source>
        <dbReference type="Proteomes" id="UP000183487"/>
    </source>
</evidence>
<proteinExistence type="predicted"/>
<gene>
    <name evidence="2" type="ORF">SAMN05443245_4889</name>
</gene>
<feature type="transmembrane region" description="Helical" evidence="1">
    <location>
        <begin position="42"/>
        <end position="61"/>
    </location>
</feature>
<dbReference type="Proteomes" id="UP000183487">
    <property type="component" value="Unassembled WGS sequence"/>
</dbReference>
<dbReference type="PROSITE" id="PS51257">
    <property type="entry name" value="PROKAR_LIPOPROTEIN"/>
    <property type="match status" value="1"/>
</dbReference>
<keyword evidence="3" id="KW-1185">Reference proteome</keyword>